<reference evidence="5 6" key="2">
    <citation type="submission" date="2018-03" db="EMBL/GenBank/DDBJ databases">
        <title>The ancient ancestry and fast evolution of plastids.</title>
        <authorList>
            <person name="Moore K.R."/>
            <person name="Magnabosco C."/>
            <person name="Momper L."/>
            <person name="Gold D.A."/>
            <person name="Bosak T."/>
            <person name="Fournier G.P."/>
        </authorList>
    </citation>
    <scope>NUCLEOTIDE SEQUENCE [LARGE SCALE GENOMIC DNA]</scope>
    <source>
        <strain evidence="5 6">ULC18</strain>
    </source>
</reference>
<evidence type="ECO:0000256" key="3">
    <source>
        <dbReference type="ARBA" id="ARBA00023163"/>
    </source>
</evidence>
<dbReference type="GO" id="GO:0003677">
    <property type="term" value="F:DNA binding"/>
    <property type="evidence" value="ECO:0007669"/>
    <property type="project" value="UniProtKB-KW"/>
</dbReference>
<evidence type="ECO:0000313" key="5">
    <source>
        <dbReference type="EMBL" id="PSB27253.1"/>
    </source>
</evidence>
<keyword evidence="2" id="KW-0238">DNA-binding</keyword>
<dbReference type="OrthoDB" id="3827286at2"/>
<dbReference type="PRINTS" id="PR00038">
    <property type="entry name" value="HTHLUXR"/>
</dbReference>
<name>A0A2T1E3C5_9CYAN</name>
<protein>
    <submittedName>
        <fullName evidence="5">Helix-turn-helix transcriptional regulator</fullName>
    </submittedName>
</protein>
<organism evidence="5 6">
    <name type="scientific">Stenomitos frigidus ULC18</name>
    <dbReference type="NCBI Taxonomy" id="2107698"/>
    <lineage>
        <taxon>Bacteria</taxon>
        <taxon>Bacillati</taxon>
        <taxon>Cyanobacteriota</taxon>
        <taxon>Cyanophyceae</taxon>
        <taxon>Leptolyngbyales</taxon>
        <taxon>Leptolyngbyaceae</taxon>
        <taxon>Stenomitos</taxon>
    </lineage>
</organism>
<dbReference type="GO" id="GO:0006355">
    <property type="term" value="P:regulation of DNA-templated transcription"/>
    <property type="evidence" value="ECO:0007669"/>
    <property type="project" value="InterPro"/>
</dbReference>
<dbReference type="Proteomes" id="UP000239576">
    <property type="component" value="Unassembled WGS sequence"/>
</dbReference>
<dbReference type="SMART" id="SM00421">
    <property type="entry name" value="HTH_LUXR"/>
    <property type="match status" value="1"/>
</dbReference>
<feature type="domain" description="HTH luxR-type" evidence="4">
    <location>
        <begin position="1"/>
        <end position="59"/>
    </location>
</feature>
<reference evidence="6" key="1">
    <citation type="submission" date="2018-02" db="EMBL/GenBank/DDBJ databases">
        <authorList>
            <person name="Moore K."/>
            <person name="Momper L."/>
        </authorList>
    </citation>
    <scope>NUCLEOTIDE SEQUENCE [LARGE SCALE GENOMIC DNA]</scope>
    <source>
        <strain evidence="6">ULC18</strain>
    </source>
</reference>
<dbReference type="PROSITE" id="PS50043">
    <property type="entry name" value="HTH_LUXR_2"/>
    <property type="match status" value="1"/>
</dbReference>
<dbReference type="CDD" id="cd06170">
    <property type="entry name" value="LuxR_C_like"/>
    <property type="match status" value="1"/>
</dbReference>
<keyword evidence="6" id="KW-1185">Reference proteome</keyword>
<keyword evidence="3" id="KW-0804">Transcription</keyword>
<accession>A0A2T1E3C5</accession>
<gene>
    <name evidence="5" type="ORF">C7B82_16975</name>
</gene>
<comment type="caution">
    <text evidence="5">The sequence shown here is derived from an EMBL/GenBank/DDBJ whole genome shotgun (WGS) entry which is preliminary data.</text>
</comment>
<evidence type="ECO:0000256" key="1">
    <source>
        <dbReference type="ARBA" id="ARBA00023015"/>
    </source>
</evidence>
<keyword evidence="1" id="KW-0805">Transcription regulation</keyword>
<dbReference type="AlphaFoldDB" id="A0A2T1E3C5"/>
<evidence type="ECO:0000259" key="4">
    <source>
        <dbReference type="PROSITE" id="PS50043"/>
    </source>
</evidence>
<dbReference type="EMBL" id="PVWK01000097">
    <property type="protein sequence ID" value="PSB27253.1"/>
    <property type="molecule type" value="Genomic_DNA"/>
</dbReference>
<dbReference type="InterPro" id="IPR036388">
    <property type="entry name" value="WH-like_DNA-bd_sf"/>
</dbReference>
<sequence length="78" mass="8773">MTPREREVLGLIAVGANNKEIAEILYIAERTVKNHVTGILSRLNLRDRTQAAVFANSALPGDWWQEQTAVLRKHRGHA</sequence>
<dbReference type="Gene3D" id="1.10.10.10">
    <property type="entry name" value="Winged helix-like DNA-binding domain superfamily/Winged helix DNA-binding domain"/>
    <property type="match status" value="1"/>
</dbReference>
<dbReference type="PANTHER" id="PTHR44688:SF16">
    <property type="entry name" value="DNA-BINDING TRANSCRIPTIONAL ACTIVATOR DEVR_DOSR"/>
    <property type="match status" value="1"/>
</dbReference>
<dbReference type="Pfam" id="PF00196">
    <property type="entry name" value="GerE"/>
    <property type="match status" value="1"/>
</dbReference>
<dbReference type="InterPro" id="IPR016032">
    <property type="entry name" value="Sig_transdc_resp-reg_C-effctor"/>
</dbReference>
<evidence type="ECO:0000256" key="2">
    <source>
        <dbReference type="ARBA" id="ARBA00023125"/>
    </source>
</evidence>
<proteinExistence type="predicted"/>
<dbReference type="InterPro" id="IPR000792">
    <property type="entry name" value="Tscrpt_reg_LuxR_C"/>
</dbReference>
<dbReference type="SUPFAM" id="SSF46894">
    <property type="entry name" value="C-terminal effector domain of the bipartite response regulators"/>
    <property type="match status" value="1"/>
</dbReference>
<evidence type="ECO:0000313" key="6">
    <source>
        <dbReference type="Proteomes" id="UP000239576"/>
    </source>
</evidence>
<dbReference type="PANTHER" id="PTHR44688">
    <property type="entry name" value="DNA-BINDING TRANSCRIPTIONAL ACTIVATOR DEVR_DOSR"/>
    <property type="match status" value="1"/>
</dbReference>